<accession>A0A7W3PDF7</accession>
<dbReference type="InterPro" id="IPR035965">
    <property type="entry name" value="PAS-like_dom_sf"/>
</dbReference>
<evidence type="ECO:0000256" key="2">
    <source>
        <dbReference type="ARBA" id="ARBA00012438"/>
    </source>
</evidence>
<dbReference type="PANTHER" id="PTHR43304">
    <property type="entry name" value="PHYTOCHROME-LIKE PROTEIN CPH1"/>
    <property type="match status" value="1"/>
</dbReference>
<evidence type="ECO:0000256" key="1">
    <source>
        <dbReference type="ARBA" id="ARBA00000085"/>
    </source>
</evidence>
<keyword evidence="4" id="KW-0808">Transferase</keyword>
<dbReference type="Pfam" id="PF03861">
    <property type="entry name" value="ANTAR"/>
    <property type="match status" value="1"/>
</dbReference>
<protein>
    <recommendedName>
        <fullName evidence="2">histidine kinase</fullName>
        <ecNumber evidence="2">2.7.13.3</ecNumber>
    </recommendedName>
</protein>
<dbReference type="GO" id="GO:0003723">
    <property type="term" value="F:RNA binding"/>
    <property type="evidence" value="ECO:0007669"/>
    <property type="project" value="InterPro"/>
</dbReference>
<dbReference type="RefSeq" id="WP_246402407.1">
    <property type="nucleotide sequence ID" value="NZ_BAAATF010000006.1"/>
</dbReference>
<comment type="catalytic activity">
    <reaction evidence="1">
        <text>ATP + protein L-histidine = ADP + protein N-phospho-L-histidine.</text>
        <dbReference type="EC" id="2.7.13.3"/>
    </reaction>
</comment>
<dbReference type="SMART" id="SM01012">
    <property type="entry name" value="ANTAR"/>
    <property type="match status" value="1"/>
</dbReference>
<dbReference type="AlphaFoldDB" id="A0A7W3PDF7"/>
<reference evidence="8 9" key="1">
    <citation type="submission" date="2020-07" db="EMBL/GenBank/DDBJ databases">
        <title>Sequencing the genomes of 1000 actinobacteria strains.</title>
        <authorList>
            <person name="Klenk H.-P."/>
        </authorList>
    </citation>
    <scope>NUCLEOTIDE SEQUENCE [LARGE SCALE GENOMIC DNA]</scope>
    <source>
        <strain evidence="8 9">DSM 44121</strain>
    </source>
</reference>
<dbReference type="SUPFAM" id="SSF52172">
    <property type="entry name" value="CheY-like"/>
    <property type="match status" value="1"/>
</dbReference>
<organism evidence="8 9">
    <name type="scientific">Promicromonospora sukumoe</name>
    <dbReference type="NCBI Taxonomy" id="88382"/>
    <lineage>
        <taxon>Bacteria</taxon>
        <taxon>Bacillati</taxon>
        <taxon>Actinomycetota</taxon>
        <taxon>Actinomycetes</taxon>
        <taxon>Micrococcales</taxon>
        <taxon>Promicromonosporaceae</taxon>
        <taxon>Promicromonospora</taxon>
    </lineage>
</organism>
<dbReference type="InterPro" id="IPR052162">
    <property type="entry name" value="Sensor_kinase/Photoreceptor"/>
</dbReference>
<evidence type="ECO:0000256" key="5">
    <source>
        <dbReference type="ARBA" id="ARBA00022777"/>
    </source>
</evidence>
<dbReference type="InterPro" id="IPR000014">
    <property type="entry name" value="PAS"/>
</dbReference>
<dbReference type="EMBL" id="JACGWV010000001">
    <property type="protein sequence ID" value="MBA8807900.1"/>
    <property type="molecule type" value="Genomic_DNA"/>
</dbReference>
<proteinExistence type="predicted"/>
<name>A0A7W3PDF7_9MICO</name>
<dbReference type="SUPFAM" id="SSF55785">
    <property type="entry name" value="PYP-like sensor domain (PAS domain)"/>
    <property type="match status" value="1"/>
</dbReference>
<evidence type="ECO:0000259" key="7">
    <source>
        <dbReference type="PROSITE" id="PS50921"/>
    </source>
</evidence>
<evidence type="ECO:0000313" key="9">
    <source>
        <dbReference type="Proteomes" id="UP000540568"/>
    </source>
</evidence>
<dbReference type="Gene3D" id="1.10.10.10">
    <property type="entry name" value="Winged helix-like DNA-binding domain superfamily/Winged helix DNA-binding domain"/>
    <property type="match status" value="1"/>
</dbReference>
<comment type="caution">
    <text evidence="8">The sequence shown here is derived from an EMBL/GenBank/DDBJ whole genome shotgun (WGS) entry which is preliminary data.</text>
</comment>
<dbReference type="EC" id="2.7.13.3" evidence="2"/>
<evidence type="ECO:0000259" key="6">
    <source>
        <dbReference type="PROSITE" id="PS50112"/>
    </source>
</evidence>
<keyword evidence="9" id="KW-1185">Reference proteome</keyword>
<feature type="domain" description="ANTAR" evidence="7">
    <location>
        <begin position="132"/>
        <end position="193"/>
    </location>
</feature>
<keyword evidence="3" id="KW-0597">Phosphoprotein</keyword>
<dbReference type="PANTHER" id="PTHR43304:SF1">
    <property type="entry name" value="PAC DOMAIN-CONTAINING PROTEIN"/>
    <property type="match status" value="1"/>
</dbReference>
<evidence type="ECO:0000256" key="4">
    <source>
        <dbReference type="ARBA" id="ARBA00022679"/>
    </source>
</evidence>
<evidence type="ECO:0000256" key="3">
    <source>
        <dbReference type="ARBA" id="ARBA00022553"/>
    </source>
</evidence>
<dbReference type="Gene3D" id="3.30.450.20">
    <property type="entry name" value="PAS domain"/>
    <property type="match status" value="1"/>
</dbReference>
<evidence type="ECO:0000313" key="8">
    <source>
        <dbReference type="EMBL" id="MBA8807900.1"/>
    </source>
</evidence>
<dbReference type="NCBIfam" id="TIGR00229">
    <property type="entry name" value="sensory_box"/>
    <property type="match status" value="1"/>
</dbReference>
<dbReference type="Gene3D" id="2.10.70.100">
    <property type="match status" value="1"/>
</dbReference>
<dbReference type="InterPro" id="IPR013655">
    <property type="entry name" value="PAS_fold_3"/>
</dbReference>
<dbReference type="Proteomes" id="UP000540568">
    <property type="component" value="Unassembled WGS sequence"/>
</dbReference>
<dbReference type="GO" id="GO:0004673">
    <property type="term" value="F:protein histidine kinase activity"/>
    <property type="evidence" value="ECO:0007669"/>
    <property type="project" value="UniProtKB-EC"/>
</dbReference>
<feature type="domain" description="PAS" evidence="6">
    <location>
        <begin position="37"/>
        <end position="82"/>
    </location>
</feature>
<dbReference type="PROSITE" id="PS50112">
    <property type="entry name" value="PAS"/>
    <property type="match status" value="1"/>
</dbReference>
<keyword evidence="5" id="KW-0418">Kinase</keyword>
<sequence>MNDSQPSPNTVEAALAPGQEAPVGRYRLELSTGRWAWSDEVFVMHGFQPGEVVPTTELVLAHKHPEDRERVDHVMRKANATGRPFSSVHRIQDAQGTTRTLTVTGQATRDPKTGEVTEIRGYFIDVTEASREDAAQQATSFIKASSESRASIEQAKGVLMVAFGIEDSAAFDRLRTASNDLNIPVRDLAGWLMSWFTDSSNTEMPTADEVADFLTAPVPSAGD</sequence>
<dbReference type="Pfam" id="PF08447">
    <property type="entry name" value="PAS_3"/>
    <property type="match status" value="1"/>
</dbReference>
<gene>
    <name evidence="8" type="ORF">FHX71_001842</name>
</gene>
<dbReference type="InterPro" id="IPR036388">
    <property type="entry name" value="WH-like_DNA-bd_sf"/>
</dbReference>
<dbReference type="PROSITE" id="PS50921">
    <property type="entry name" value="ANTAR"/>
    <property type="match status" value="1"/>
</dbReference>
<dbReference type="CDD" id="cd00130">
    <property type="entry name" value="PAS"/>
    <property type="match status" value="1"/>
</dbReference>
<dbReference type="InterPro" id="IPR011006">
    <property type="entry name" value="CheY-like_superfamily"/>
</dbReference>
<dbReference type="InterPro" id="IPR005561">
    <property type="entry name" value="ANTAR"/>
</dbReference>